<gene>
    <name evidence="6" type="ORF">PCAR00345_LOCUS30352</name>
</gene>
<dbReference type="InterPro" id="IPR002060">
    <property type="entry name" value="Squ/phyt_synthse"/>
</dbReference>
<accession>A0A7S4F6Q1</accession>
<reference evidence="6" key="1">
    <citation type="submission" date="2021-01" db="EMBL/GenBank/DDBJ databases">
        <authorList>
            <person name="Corre E."/>
            <person name="Pelletier E."/>
            <person name="Niang G."/>
            <person name="Scheremetjew M."/>
            <person name="Finn R."/>
            <person name="Kale V."/>
            <person name="Holt S."/>
            <person name="Cochrane G."/>
            <person name="Meng A."/>
            <person name="Brown T."/>
            <person name="Cohen L."/>
        </authorList>
    </citation>
    <scope>NUCLEOTIDE SEQUENCE</scope>
    <source>
        <strain evidence="6">CCMP645</strain>
    </source>
</reference>
<dbReference type="GO" id="GO:0016765">
    <property type="term" value="F:transferase activity, transferring alkyl or aryl (other than methyl) groups"/>
    <property type="evidence" value="ECO:0007669"/>
    <property type="project" value="InterPro"/>
</dbReference>
<dbReference type="Pfam" id="PF00494">
    <property type="entry name" value="SQS_PSY"/>
    <property type="match status" value="1"/>
</dbReference>
<feature type="region of interest" description="Disordered" evidence="5">
    <location>
        <begin position="1"/>
        <end position="23"/>
    </location>
</feature>
<dbReference type="GO" id="GO:0016117">
    <property type="term" value="P:carotenoid biosynthetic process"/>
    <property type="evidence" value="ECO:0007669"/>
    <property type="project" value="UniProtKB-KW"/>
</dbReference>
<dbReference type="EMBL" id="HBIZ01047336">
    <property type="protein sequence ID" value="CAE0777713.1"/>
    <property type="molecule type" value="Transcribed_RNA"/>
</dbReference>
<evidence type="ECO:0000313" key="6">
    <source>
        <dbReference type="EMBL" id="CAE0777713.1"/>
    </source>
</evidence>
<keyword evidence="4" id="KW-0125">Carotenoid biosynthesis</keyword>
<name>A0A7S4F6Q1_CHRCT</name>
<proteinExistence type="predicted"/>
<evidence type="ECO:0000256" key="4">
    <source>
        <dbReference type="ARBA" id="ARBA00022746"/>
    </source>
</evidence>
<dbReference type="Gene3D" id="1.10.600.10">
    <property type="entry name" value="Farnesyl Diphosphate Synthase"/>
    <property type="match status" value="1"/>
</dbReference>
<evidence type="ECO:0000256" key="3">
    <source>
        <dbReference type="ARBA" id="ARBA00022679"/>
    </source>
</evidence>
<organism evidence="6">
    <name type="scientific">Chrysotila carterae</name>
    <name type="common">Marine alga</name>
    <name type="synonym">Syracosphaera carterae</name>
    <dbReference type="NCBI Taxonomy" id="13221"/>
    <lineage>
        <taxon>Eukaryota</taxon>
        <taxon>Haptista</taxon>
        <taxon>Haptophyta</taxon>
        <taxon>Prymnesiophyceae</taxon>
        <taxon>Isochrysidales</taxon>
        <taxon>Isochrysidaceae</taxon>
        <taxon>Chrysotila</taxon>
    </lineage>
</organism>
<dbReference type="InterPro" id="IPR019845">
    <property type="entry name" value="Squalene/phytoene_synthase_CS"/>
</dbReference>
<evidence type="ECO:0000256" key="2">
    <source>
        <dbReference type="ARBA" id="ARBA00012396"/>
    </source>
</evidence>
<dbReference type="SUPFAM" id="SSF48576">
    <property type="entry name" value="Terpenoid synthases"/>
    <property type="match status" value="1"/>
</dbReference>
<evidence type="ECO:0000256" key="5">
    <source>
        <dbReference type="SAM" id="MobiDB-lite"/>
    </source>
</evidence>
<evidence type="ECO:0000256" key="1">
    <source>
        <dbReference type="ARBA" id="ARBA00001805"/>
    </source>
</evidence>
<sequence length="253" mass="27865">MSRVDFPSAPTRLGAHPYPPPTQKKTMQVRLDMLWKGAPTDALDAALSSTVSRHPTLHKAPFEDMLAGMRADAVAQRRICSFNPDLIEYGYQVAGTVGLMLLPLLGVTTELEQAKARIPAVALGTAIQIINIIRDVKADVALGRVYLPQDEMSRLGVREEDVMAGVCTPAYRRLIRRQARRAAVLLRSAEAGAHQLPHHSPALALVIIEMYREYLLELEYRGYDNLSGGRISISAGRKIIATVRALKKHVQAL</sequence>
<keyword evidence="3" id="KW-0808">Transferase</keyword>
<dbReference type="AlphaFoldDB" id="A0A7S4F6Q1"/>
<dbReference type="PANTHER" id="PTHR31480">
    <property type="entry name" value="BIFUNCTIONAL LYCOPENE CYCLASE/PHYTOENE SYNTHASE"/>
    <property type="match status" value="1"/>
</dbReference>
<dbReference type="InterPro" id="IPR008949">
    <property type="entry name" value="Isoprenoid_synthase_dom_sf"/>
</dbReference>
<protein>
    <recommendedName>
        <fullName evidence="2">15-cis-phytoene synthase</fullName>
        <ecNumber evidence="2">2.5.1.32</ecNumber>
    </recommendedName>
</protein>
<comment type="catalytic activity">
    <reaction evidence="1">
        <text>2 (2E,6E,10E)-geranylgeranyl diphosphate = 15-cis-phytoene + 2 diphosphate</text>
        <dbReference type="Rhea" id="RHEA:34475"/>
        <dbReference type="ChEBI" id="CHEBI:27787"/>
        <dbReference type="ChEBI" id="CHEBI:33019"/>
        <dbReference type="ChEBI" id="CHEBI:58756"/>
        <dbReference type="EC" id="2.5.1.32"/>
    </reaction>
</comment>
<dbReference type="EC" id="2.5.1.32" evidence="2"/>
<dbReference type="PROSITE" id="PS01045">
    <property type="entry name" value="SQUALEN_PHYTOEN_SYN_2"/>
    <property type="match status" value="1"/>
</dbReference>